<name>A4HXF8_LEIIN</name>
<sequence length="646" mass="67897">MKSQIARHLPPLPSPRSPILPPLACERCLYPVCALQHSSLSSKDQRDTQGAHATPLERAAVDTCTLFCPLPASHSLPQAVHAARANEKGGERGARREEGRGGAVPSTYIAHASFSFFLTTIDTRSPPLCLTHTHVATPFAVMVVVASPLCFFFSLPSTRVHMWNKTACRRWLARSPLRLRGTASAGGEDKRTSNACGSASPGRGAVSASHLATEGTRTSVAPSAPPAVASAAPSSTLSTLTHAVDQLREFTRRTQHTLRTQEETIRLMQQELLLLTRRVAQLESTADGLHGKLNEVHRSIGEVVLGQRNTDLLVQQMERRHLAGPASTEAATGSGRGEGVAQSTAAPLSDTCASPTASHDGGASLAAAAHAATTVAPAALPSSAQLAEQVSILQARLDQLTTNIFAADRLGAVVDRMAASGIDKEKVAASVLPSESPSSRASLLQRLQRRYALGTFTDAAGVTRLSSQVVRVHNVPLNMGAMEVRELCVQHVCTGKNADELVSCMVHRSTDSIPAVAAVAGHARHPVQEGVDSPTDAAAPRYLSRKATSKTSSSSLASADAAALGDLPRGDTVAAIRPNTKTLEVVFTSAAAAVRALQVLNGMYLRPTLHGTPLPLVVEPVVSADVLAALKAWEEEAAAASQHLTK</sequence>
<accession>A4HXF8</accession>
<reference evidence="3 4" key="1">
    <citation type="journal article" date="2007" name="Nat. Genet.">
        <title>Comparative genomic analysis of three Leishmania species that cause diverse human disease.</title>
        <authorList>
            <person name="Peacock C.S."/>
            <person name="Seeger K."/>
            <person name="Harris D."/>
            <person name="Murphy L."/>
            <person name="Ruiz J.C."/>
            <person name="Quail M.A."/>
            <person name="Peters N."/>
            <person name="Adlem E."/>
            <person name="Tivey A."/>
            <person name="Aslett M."/>
            <person name="Kerhornou A."/>
            <person name="Ivens A."/>
            <person name="Fraser A."/>
            <person name="Rajandream M.A."/>
            <person name="Carver T."/>
            <person name="Norbertczak H."/>
            <person name="Chillingworth T."/>
            <person name="Hance Z."/>
            <person name="Jagels K."/>
            <person name="Moule S."/>
            <person name="Ormond D."/>
            <person name="Rutter S."/>
            <person name="Squares R."/>
            <person name="Whitehead S."/>
            <person name="Rabbinowitsch E."/>
            <person name="Arrowsmith C."/>
            <person name="White B."/>
            <person name="Thurston S."/>
            <person name="Bringaud F."/>
            <person name="Baldauf S.L."/>
            <person name="Faulconbridge A."/>
            <person name="Jeffares D."/>
            <person name="Depledge D.P."/>
            <person name="Oyola S.O."/>
            <person name="Hilley J.D."/>
            <person name="Brito L.O."/>
            <person name="Tosi L.R."/>
            <person name="Barrell B."/>
            <person name="Cruz A.K."/>
            <person name="Mottram J.C."/>
            <person name="Smith D.F."/>
            <person name="Berriman M."/>
        </authorList>
    </citation>
    <scope>NUCLEOTIDE SEQUENCE [LARGE SCALE GENOMIC DNA]</scope>
    <source>
        <strain evidence="3 4">JPCM5</strain>
    </source>
</reference>
<reference evidence="3 4" key="2">
    <citation type="journal article" date="2011" name="Genome Res.">
        <title>Chromosome and gene copy number variation allow major structural change between species and strains of Leishmania.</title>
        <authorList>
            <person name="Rogers M.B."/>
            <person name="Hilley J.D."/>
            <person name="Dickens N.J."/>
            <person name="Wilkes J."/>
            <person name="Bates P.A."/>
            <person name="Depledge D.P."/>
            <person name="Harris D."/>
            <person name="Her Y."/>
            <person name="Herzyk P."/>
            <person name="Imamura H."/>
            <person name="Otto T.D."/>
            <person name="Sanders M."/>
            <person name="Seeger K."/>
            <person name="Dujardin J.C."/>
            <person name="Berriman M."/>
            <person name="Smith D.F."/>
            <person name="Hertz-Fowler C."/>
            <person name="Mottram J.C."/>
        </authorList>
    </citation>
    <scope>NUCLEOTIDE SEQUENCE [LARGE SCALE GENOMIC DNA]</scope>
    <source>
        <strain evidence="3 4">JPCM5</strain>
    </source>
</reference>
<evidence type="ECO:0000313" key="3">
    <source>
        <dbReference type="EMBL" id="CAM59777.1"/>
    </source>
</evidence>
<dbReference type="InParanoid" id="A4HXF8"/>
<feature type="region of interest" description="Disordered" evidence="2">
    <location>
        <begin position="320"/>
        <end position="361"/>
    </location>
</feature>
<dbReference type="eggNOG" id="ENOG502S9YN">
    <property type="taxonomic scope" value="Eukaryota"/>
</dbReference>
<dbReference type="VEuPathDB" id="TriTrypDB:LINF_170015100"/>
<keyword evidence="1" id="KW-0175">Coiled coil</keyword>
<organism evidence="3 4">
    <name type="scientific">Leishmania infantum</name>
    <dbReference type="NCBI Taxonomy" id="5671"/>
    <lineage>
        <taxon>Eukaryota</taxon>
        <taxon>Discoba</taxon>
        <taxon>Euglenozoa</taxon>
        <taxon>Kinetoplastea</taxon>
        <taxon>Metakinetoplastina</taxon>
        <taxon>Trypanosomatida</taxon>
        <taxon>Trypanosomatidae</taxon>
        <taxon>Leishmaniinae</taxon>
        <taxon>Leishmania</taxon>
    </lineage>
</organism>
<dbReference type="KEGG" id="lif:LINJ_17_0900"/>
<dbReference type="GeneID" id="5068153"/>
<dbReference type="SMR" id="A4HXF8"/>
<feature type="region of interest" description="Disordered" evidence="2">
    <location>
        <begin position="80"/>
        <end position="102"/>
    </location>
</feature>
<evidence type="ECO:0000256" key="2">
    <source>
        <dbReference type="SAM" id="MobiDB-lite"/>
    </source>
</evidence>
<evidence type="ECO:0000256" key="1">
    <source>
        <dbReference type="SAM" id="Coils"/>
    </source>
</evidence>
<feature type="compositionally biased region" description="Low complexity" evidence="2">
    <location>
        <begin position="218"/>
        <end position="234"/>
    </location>
</feature>
<feature type="coiled-coil region" evidence="1">
    <location>
        <begin position="258"/>
        <end position="285"/>
    </location>
</feature>
<dbReference type="Proteomes" id="UP000008153">
    <property type="component" value="Chromosome 17"/>
</dbReference>
<gene>
    <name evidence="3" type="ORF">LINJ_17_0900</name>
</gene>
<proteinExistence type="predicted"/>
<evidence type="ECO:0000313" key="4">
    <source>
        <dbReference type="Proteomes" id="UP000008153"/>
    </source>
</evidence>
<feature type="compositionally biased region" description="Basic and acidic residues" evidence="2">
    <location>
        <begin position="84"/>
        <end position="100"/>
    </location>
</feature>
<dbReference type="AlphaFoldDB" id="A4HXF8"/>
<dbReference type="RefSeq" id="XP_001464749.1">
    <property type="nucleotide sequence ID" value="XM_001464712.1"/>
</dbReference>
<keyword evidence="4" id="KW-1185">Reference proteome</keyword>
<feature type="region of interest" description="Disordered" evidence="2">
    <location>
        <begin position="182"/>
        <end position="234"/>
    </location>
</feature>
<protein>
    <submittedName>
        <fullName evidence="3">Uncharacterized protein</fullName>
    </submittedName>
</protein>
<dbReference type="EMBL" id="FR796449">
    <property type="protein sequence ID" value="CAM59777.1"/>
    <property type="molecule type" value="Genomic_DNA"/>
</dbReference>
<feature type="compositionally biased region" description="Polar residues" evidence="2">
    <location>
        <begin position="341"/>
        <end position="356"/>
    </location>
</feature>